<feature type="region of interest" description="Disordered" evidence="1">
    <location>
        <begin position="1268"/>
        <end position="1397"/>
    </location>
</feature>
<feature type="compositionally biased region" description="Low complexity" evidence="1">
    <location>
        <begin position="1185"/>
        <end position="1194"/>
    </location>
</feature>
<dbReference type="CDD" id="cd00303">
    <property type="entry name" value="retropepsin_like"/>
    <property type="match status" value="1"/>
</dbReference>
<protein>
    <recommendedName>
        <fullName evidence="4">CCHC-type domain-containing protein</fullName>
    </recommendedName>
</protein>
<dbReference type="InterPro" id="IPR043502">
    <property type="entry name" value="DNA/RNA_pol_sf"/>
</dbReference>
<reference evidence="2 3" key="1">
    <citation type="journal article" name="Sci. Rep.">
        <title>Telomere-to-telomere assembled and centromere annotated genomes of the two main subspecies of the button mushroom Agaricus bisporus reveal especially polymorphic chromosome ends.</title>
        <authorList>
            <person name="Sonnenberg A.S.M."/>
            <person name="Sedaghat-Telgerd N."/>
            <person name="Lavrijssen B."/>
            <person name="Ohm R.A."/>
            <person name="Hendrickx P.M."/>
            <person name="Scholtmeijer K."/>
            <person name="Baars J.J.P."/>
            <person name="van Peer A."/>
        </authorList>
    </citation>
    <scope>NUCLEOTIDE SEQUENCE [LARGE SCALE GENOMIC DNA]</scope>
    <source>
        <strain evidence="2 3">H119_p4</strain>
    </source>
</reference>
<comment type="caution">
    <text evidence="2">The sequence shown here is derived from an EMBL/GenBank/DDBJ whole genome shotgun (WGS) entry which is preliminary data.</text>
</comment>
<feature type="compositionally biased region" description="Polar residues" evidence="1">
    <location>
        <begin position="471"/>
        <end position="490"/>
    </location>
</feature>
<sequence>MPSAPHMPAPLSAGAPKWEGDIDKLGDFIWHLERQFEVSSVTDSADKLKWALSYVNKSVRDEWSSFKEYKDRKWDAFMERLKIEYPELVTEETGSVAKLKALCRGCRTIGLEDQEEFRKFRRQFLSQANKCLTDPAIISNRELVEEFVNTLSSNFREALLARLSLKGTRRVHQGQSRTEDPYEITEVISKAAELISGNNLAGAYSSESSRRAPPRNKEISVKQESSTSSVHQSQEIDSMQQDISQLKDTVTISQRNMQASIDSIKATLTASIAKMSASAPTSRPPQQQYSYNQNPSYAPNCFYCDEPGHRWVVCPYKVQDEKDGKIVQDGTKLRFANGTGIPREAGVPIRKSVEKYLPAPIAAVIFGAPELPQDDDEPDTGYTIPKPQSFVAIQRREDVQKANAQALELERLKGQLASMESFVQAMTSQGRTVHKEEENEEDELEVGFLKGPMKKSTSEKEVRSQKDPTTEDSSLSEPNSTTTERSSVAKPSSKPAQGPFPYRKVPAMKPVVEVPPMPARYYTEQRKAPSYRHQTQVEEEVDIKDVLARLFGKEVTLTQQELLAMAPKLREMWKEVISKRRVPINHIEDIGEETAKENDEDNTSSSQAMTETWDVVALDTLESPKKIQQLAKDAQGQYIQTWRIDDPIMQYLSTMTLGDREKQVFSITNKDIIAAKGMENLRVIPAIVNGVREEEALLDSGSQIVSMSRTAASECKLSWDPQLSINMMAANGQVTRTCGVARNVPFTLGNITVHLQVHVLEGAAYRVLLGRPFDVITESKILNSQEGKQYINLTDPSTKEQAMLSTYARGSWLEGEAACIISTDENTENPYISEVLPIQAKQFEQDELNLLYLKRSLEEGERSEKAIISQYLQYAAQSYCPGQPITAVEPLDNQSDPALVLAKKYKPVALKVKPVLGELPDKFRILRHITGDPLAEMPQLPVRPKDFEPKGRYTQERKEKLDSTHSGDFLWPEERKLMHWMIAEQNGAFAWEDSERGSFKEEYFPAVEIPTVAHTPWVEKHFRIPPAIYEEVCKIIKRKIDTGVYEPSNSSYRSKWFCVVKKDGKSLRLVHSLEPLNRWPLVMSSNKQSAMDVDTAGDDGDWSDEEVPEGMFKSSLGRALLQAASRMEDELELPAASRMTARTPSRTTGFPESSLTPLSYTSAPVPLDNRSPTPFPSTPTPAPTSTPSTGRSRTLTAGQKGMLKLVNTSIVMLDDIEPEHPLYAPFTDCILRATHVLIKRRDLDGYKTSSVAGIGSFSEQIAKIIGTVDPPPRAFESTPPPPTPSGTATPRPRSPSADMDMTPRKSKKAKPAQPTPPPPPQPPVFGKDPVPSKNNTYAKAAARRPPQQQPPSRPQAPAAPAAVAIAPASKPSGKKRRARHTCHGASRRGVQLTPPAGSSIRAAHVSPAMLAEINTHLQSDVKSDVILEHAEDSGSGIFIAASRVPTSSETACVLKHIRRLITVAGVVPIKSTPVTSTSYLKVIDVPMVPAEPKVWQSTQRSAFTNALSISPVGKELSIAIKHAVRFMRTSAHSDTCVAWIDIHDSVAGTLARSYINKTIVIGGRNCQIRGAAPRPGSALCTRCMRWGHHSSVCRSKGIRCPLCGLPHSEDAHSTYCAHSKRDPDARSCVNCCAAGKTKRDHSATDTSCPFWQNRFDRDWLRRQFPKK</sequence>
<feature type="region of interest" description="Disordered" evidence="1">
    <location>
        <begin position="1133"/>
        <end position="1197"/>
    </location>
</feature>
<proteinExistence type="predicted"/>
<feature type="compositionally biased region" description="Pro residues" evidence="1">
    <location>
        <begin position="1313"/>
        <end position="1323"/>
    </location>
</feature>
<dbReference type="InterPro" id="IPR021109">
    <property type="entry name" value="Peptidase_aspartic_dom_sf"/>
</dbReference>
<evidence type="ECO:0000313" key="3">
    <source>
        <dbReference type="Proteomes" id="UP000629468"/>
    </source>
</evidence>
<feature type="region of interest" description="Disordered" evidence="1">
    <location>
        <begin position="938"/>
        <end position="966"/>
    </location>
</feature>
<dbReference type="Proteomes" id="UP000629468">
    <property type="component" value="Unassembled WGS sequence"/>
</dbReference>
<evidence type="ECO:0008006" key="4">
    <source>
        <dbReference type="Google" id="ProtNLM"/>
    </source>
</evidence>
<feature type="region of interest" description="Disordered" evidence="1">
    <location>
        <begin position="427"/>
        <end position="503"/>
    </location>
</feature>
<dbReference type="Pfam" id="PF13975">
    <property type="entry name" value="gag-asp_proteas"/>
    <property type="match status" value="1"/>
</dbReference>
<evidence type="ECO:0000256" key="1">
    <source>
        <dbReference type="SAM" id="MobiDB-lite"/>
    </source>
</evidence>
<organism evidence="2 3">
    <name type="scientific">Agaricus bisporus var. burnettii</name>
    <dbReference type="NCBI Taxonomy" id="192524"/>
    <lineage>
        <taxon>Eukaryota</taxon>
        <taxon>Fungi</taxon>
        <taxon>Dikarya</taxon>
        <taxon>Basidiomycota</taxon>
        <taxon>Agaricomycotina</taxon>
        <taxon>Agaricomycetes</taxon>
        <taxon>Agaricomycetidae</taxon>
        <taxon>Agaricales</taxon>
        <taxon>Agaricineae</taxon>
        <taxon>Agaricaceae</taxon>
        <taxon>Agaricus</taxon>
    </lineage>
</organism>
<feature type="compositionally biased region" description="Polar residues" evidence="1">
    <location>
        <begin position="222"/>
        <end position="242"/>
    </location>
</feature>
<feature type="compositionally biased region" description="Basic and acidic residues" evidence="1">
    <location>
        <begin position="456"/>
        <end position="469"/>
    </location>
</feature>
<dbReference type="Gene3D" id="3.10.10.10">
    <property type="entry name" value="HIV Type 1 Reverse Transcriptase, subunit A, domain 1"/>
    <property type="match status" value="1"/>
</dbReference>
<gene>
    <name evidence="2" type="ORF">Agabi119p4_9156</name>
</gene>
<accession>A0A8H7EXR1</accession>
<feature type="compositionally biased region" description="Low complexity" evidence="1">
    <location>
        <begin position="1285"/>
        <end position="1296"/>
    </location>
</feature>
<dbReference type="PANTHER" id="PTHR24216:SF65">
    <property type="entry name" value="PAXILLIN-LIKE PROTEIN 1"/>
    <property type="match status" value="1"/>
</dbReference>
<feature type="compositionally biased region" description="Basic and acidic residues" evidence="1">
    <location>
        <begin position="943"/>
        <end position="965"/>
    </location>
</feature>
<dbReference type="SUPFAM" id="SSF56672">
    <property type="entry name" value="DNA/RNA polymerases"/>
    <property type="match status" value="1"/>
</dbReference>
<dbReference type="Gene3D" id="2.40.70.10">
    <property type="entry name" value="Acid Proteases"/>
    <property type="match status" value="1"/>
</dbReference>
<feature type="compositionally biased region" description="Pro residues" evidence="1">
    <location>
        <begin position="1173"/>
        <end position="1184"/>
    </location>
</feature>
<feature type="compositionally biased region" description="Low complexity" evidence="1">
    <location>
        <begin position="1355"/>
        <end position="1371"/>
    </location>
</feature>
<feature type="region of interest" description="Disordered" evidence="1">
    <location>
        <begin position="203"/>
        <end position="242"/>
    </location>
</feature>
<name>A0A8H7EXR1_AGABI</name>
<feature type="compositionally biased region" description="Basic residues" evidence="1">
    <location>
        <begin position="1372"/>
        <end position="1386"/>
    </location>
</feature>
<dbReference type="PANTHER" id="PTHR24216">
    <property type="entry name" value="PAXILLIN-RELATED"/>
    <property type="match status" value="1"/>
</dbReference>
<evidence type="ECO:0000313" key="2">
    <source>
        <dbReference type="EMBL" id="KAF7762563.1"/>
    </source>
</evidence>
<dbReference type="SUPFAM" id="SSF50630">
    <property type="entry name" value="Acid proteases"/>
    <property type="match status" value="1"/>
</dbReference>
<feature type="compositionally biased region" description="Pro residues" evidence="1">
    <location>
        <begin position="1269"/>
        <end position="1284"/>
    </location>
</feature>
<dbReference type="EMBL" id="JABXXO010000012">
    <property type="protein sequence ID" value="KAF7762563.1"/>
    <property type="molecule type" value="Genomic_DNA"/>
</dbReference>
<feature type="compositionally biased region" description="Polar residues" evidence="1">
    <location>
        <begin position="1140"/>
        <end position="1162"/>
    </location>
</feature>